<accession>A0A0U5JBE7</accession>
<dbReference type="Proteomes" id="UP000069902">
    <property type="component" value="Chromosome cPNK"/>
</dbReference>
<dbReference type="EC" id="2.7.7.-" evidence="4"/>
<dbReference type="InParanoid" id="A0A0U5JBE7"/>
<evidence type="ECO:0000256" key="1">
    <source>
        <dbReference type="ARBA" id="ARBA00022679"/>
    </source>
</evidence>
<dbReference type="EC" id="2.7.1.-" evidence="4"/>
<dbReference type="PATRIC" id="fig|389348.3.peg.1753"/>
<dbReference type="GO" id="GO:0033785">
    <property type="term" value="F:heptose 7-phosphate kinase activity"/>
    <property type="evidence" value="ECO:0007669"/>
    <property type="project" value="TreeGrafter"/>
</dbReference>
<dbReference type="SUPFAM" id="SSF53613">
    <property type="entry name" value="Ribokinase-like"/>
    <property type="match status" value="1"/>
</dbReference>
<sequence length="450" mass="49992">MVKLANTLRSLNPVKVMVIGDLLLDTYTIGKARRISPEAPVAIVHVHHEEHRPGGAGNVVLNLVSLGAQVAVIGRIGNDWAGEVLCDALRKEGVVVEAIFKQESYKTPIKNRVIAENQQIVRVDFEQMTTLDEQLEQEIIESIPHLMQDVKAIAISDYGKGLLTPTLLQAIIQHANRHRILVITDPKGSDFSKYLGTTLIKPNLSEAYAAAGLPFQASLDLVAQKILHLTQAKTLMITRSEAGISLFESTGTRHDFPVHVKEVKDVTGAGDTVLAMLAYALANQLPYDSATQLCNIAASLAIEQVGCARVTLSDLAHRLFQRDMNHKVFDHEQVFVLREVLKKKPFHLLILQGIDELSQPLFQSIQRLTQTGHSLLVYIRDPQPSQIGIEMLASLKEVSFILIQQDNLKFLCREVQPEKAYAFEGQIFKEINVLSYLLDAWVTEEASISH</sequence>
<evidence type="ECO:0000256" key="2">
    <source>
        <dbReference type="ARBA" id="ARBA00022777"/>
    </source>
</evidence>
<dbReference type="AlphaFoldDB" id="A0A0U5JBE7"/>
<dbReference type="InterPro" id="IPR029056">
    <property type="entry name" value="Ribokinase-like"/>
</dbReference>
<organism evidence="4 5">
    <name type="scientific">Candidatus Protochlamydia naegleriophila</name>
    <dbReference type="NCBI Taxonomy" id="389348"/>
    <lineage>
        <taxon>Bacteria</taxon>
        <taxon>Pseudomonadati</taxon>
        <taxon>Chlamydiota</taxon>
        <taxon>Chlamydiia</taxon>
        <taxon>Parachlamydiales</taxon>
        <taxon>Parachlamydiaceae</taxon>
        <taxon>Candidatus Protochlamydia</taxon>
    </lineage>
</organism>
<keyword evidence="5" id="KW-1185">Reference proteome</keyword>
<dbReference type="FunCoup" id="A0A0U5JBE7">
    <property type="interactions" value="208"/>
</dbReference>
<dbReference type="EMBL" id="LN879502">
    <property type="protein sequence ID" value="CUI17176.1"/>
    <property type="molecule type" value="Genomic_DNA"/>
</dbReference>
<dbReference type="RefSeq" id="WP_059061324.1">
    <property type="nucleotide sequence ID" value="NZ_LN879502.1"/>
</dbReference>
<dbReference type="InterPro" id="IPR011913">
    <property type="entry name" value="RfaE_dom_I"/>
</dbReference>
<gene>
    <name evidence="4" type="primary">hldE</name>
    <name evidence="4" type="ORF">PNK_1566</name>
</gene>
<dbReference type="GO" id="GO:0033786">
    <property type="term" value="F:heptose-1-phosphate adenylyltransferase activity"/>
    <property type="evidence" value="ECO:0007669"/>
    <property type="project" value="TreeGrafter"/>
</dbReference>
<proteinExistence type="predicted"/>
<dbReference type="KEGG" id="pnl:PNK_1566"/>
<keyword evidence="4" id="KW-0548">Nucleotidyltransferase</keyword>
<name>A0A0U5JBE7_9BACT</name>
<evidence type="ECO:0000313" key="5">
    <source>
        <dbReference type="Proteomes" id="UP000069902"/>
    </source>
</evidence>
<dbReference type="Pfam" id="PF00294">
    <property type="entry name" value="PfkB"/>
    <property type="match status" value="1"/>
</dbReference>
<dbReference type="PANTHER" id="PTHR46969:SF1">
    <property type="entry name" value="BIFUNCTIONAL PROTEIN HLDE"/>
    <property type="match status" value="1"/>
</dbReference>
<keyword evidence="1 4" id="KW-0808">Transferase</keyword>
<reference evidence="5" key="1">
    <citation type="submission" date="2015-09" db="EMBL/GenBank/DDBJ databases">
        <authorList>
            <person name="Bertelli C."/>
        </authorList>
    </citation>
    <scope>NUCLEOTIDE SEQUENCE [LARGE SCALE GENOMIC DNA]</scope>
    <source>
        <strain evidence="5">KNic</strain>
    </source>
</reference>
<dbReference type="GO" id="GO:0005829">
    <property type="term" value="C:cytosol"/>
    <property type="evidence" value="ECO:0007669"/>
    <property type="project" value="TreeGrafter"/>
</dbReference>
<evidence type="ECO:0000313" key="4">
    <source>
        <dbReference type="EMBL" id="CUI17176.1"/>
    </source>
</evidence>
<feature type="domain" description="Carbohydrate kinase PfkB" evidence="3">
    <location>
        <begin position="15"/>
        <end position="309"/>
    </location>
</feature>
<dbReference type="GO" id="GO:0016773">
    <property type="term" value="F:phosphotransferase activity, alcohol group as acceptor"/>
    <property type="evidence" value="ECO:0007669"/>
    <property type="project" value="InterPro"/>
</dbReference>
<protein>
    <submittedName>
        <fullName evidence="4">Bifunctional protein hldE</fullName>
        <ecNumber evidence="4">2.7.1.-</ecNumber>
        <ecNumber evidence="4">2.7.7.-</ecNumber>
    </submittedName>
</protein>
<evidence type="ECO:0000259" key="3">
    <source>
        <dbReference type="Pfam" id="PF00294"/>
    </source>
</evidence>
<dbReference type="CDD" id="cd01172">
    <property type="entry name" value="RfaE_like"/>
    <property type="match status" value="1"/>
</dbReference>
<dbReference type="STRING" id="389348.PNK_1566"/>
<dbReference type="Gene3D" id="3.40.1190.20">
    <property type="match status" value="1"/>
</dbReference>
<dbReference type="PANTHER" id="PTHR46969">
    <property type="entry name" value="BIFUNCTIONAL PROTEIN HLDE"/>
    <property type="match status" value="1"/>
</dbReference>
<keyword evidence="2" id="KW-0418">Kinase</keyword>
<dbReference type="InterPro" id="IPR011611">
    <property type="entry name" value="PfkB_dom"/>
</dbReference>